<reference evidence="6" key="2">
    <citation type="submission" date="2023-07" db="EMBL/GenBank/DDBJ databases">
        <title>Genome content predicts the carbon catabolic preferences of heterotrophic bacteria.</title>
        <authorList>
            <person name="Gralka M."/>
        </authorList>
    </citation>
    <scope>NUCLEOTIDE SEQUENCE</scope>
    <source>
        <strain evidence="6">C2R13</strain>
    </source>
</reference>
<proteinExistence type="predicted"/>
<dbReference type="AlphaFoldDB" id="A0AAP4TXZ1"/>
<dbReference type="InterPro" id="IPR018893">
    <property type="entry name" value="T8SS_CsgF"/>
</dbReference>
<keyword evidence="8" id="KW-1185">Reference proteome</keyword>
<dbReference type="RefSeq" id="WP_054556371.1">
    <property type="nucleotide sequence ID" value="NZ_CANLSP010000005.1"/>
</dbReference>
<reference evidence="5 8" key="1">
    <citation type="submission" date="2023-04" db="EMBL/GenBank/DDBJ databases">
        <authorList>
            <person name="Otstavnykh N."/>
            <person name="Seitkalieva A."/>
            <person name="Bystritskaya E."/>
        </authorList>
    </citation>
    <scope>NUCLEOTIDE SEQUENCE [LARGE SCALE GENOMIC DNA]</scope>
    <source>
        <strain evidence="5 8">NRIC 0815</strain>
    </source>
</reference>
<dbReference type="Proteomes" id="UP001229025">
    <property type="component" value="Unassembled WGS sequence"/>
</dbReference>
<comment type="caution">
    <text evidence="6">The sequence shown here is derived from an EMBL/GenBank/DDBJ whole genome shotgun (WGS) entry which is preliminary data.</text>
</comment>
<accession>A0AAP4TXZ1</accession>
<dbReference type="EMBL" id="JAUORK010000006">
    <property type="protein sequence ID" value="MDO6671833.1"/>
    <property type="molecule type" value="Genomic_DNA"/>
</dbReference>
<dbReference type="Pfam" id="PF10614">
    <property type="entry name" value="CsgF"/>
    <property type="match status" value="1"/>
</dbReference>
<evidence type="ECO:0000313" key="7">
    <source>
        <dbReference type="Proteomes" id="UP001170481"/>
    </source>
</evidence>
<feature type="chain" id="PRO_5042842303" description="Curli production assembly/transport component CsgF" evidence="4">
    <location>
        <begin position="20"/>
        <end position="137"/>
    </location>
</feature>
<sequence length="137" mass="14557">MKHQTLAVSLLLSAMPLYAGELIYQPINPSFGGNPLNGSYLLGKAQAQDTHEDPDAYSFDSLSETELFISDLRNSLVSDAITDAVDSTEPGRSSVIDSAQLRVEVISNGNGGFSMQVLDRATGETTVINLGTSGNTF</sequence>
<evidence type="ECO:0000313" key="8">
    <source>
        <dbReference type="Proteomes" id="UP001229025"/>
    </source>
</evidence>
<evidence type="ECO:0000256" key="3">
    <source>
        <dbReference type="ARBA" id="ARBA00022729"/>
    </source>
</evidence>
<reference evidence="5" key="4">
    <citation type="submission" date="2024-05" db="EMBL/GenBank/DDBJ databases">
        <title>Genome-based characterization of strain KMM 296 and proposal for reclassification of Cobetia litoralis and Cobetia pacifica, and emended description of the species Cobetia amphilecti and Cobetia marina.</title>
        <authorList>
            <person name="Balabanova L."/>
            <person name="Nedashkovskaya O."/>
        </authorList>
    </citation>
    <scope>NUCLEOTIDE SEQUENCE</scope>
    <source>
        <strain evidence="5">NRIC 0815</strain>
    </source>
</reference>
<evidence type="ECO:0000256" key="4">
    <source>
        <dbReference type="SAM" id="SignalP"/>
    </source>
</evidence>
<organism evidence="6 7">
    <name type="scientific">Cobetia amphilecti</name>
    <dbReference type="NCBI Taxonomy" id="1055104"/>
    <lineage>
        <taxon>Bacteria</taxon>
        <taxon>Pseudomonadati</taxon>
        <taxon>Pseudomonadota</taxon>
        <taxon>Gammaproteobacteria</taxon>
        <taxon>Oceanospirillales</taxon>
        <taxon>Halomonadaceae</taxon>
        <taxon>Cobetia</taxon>
    </lineage>
</organism>
<evidence type="ECO:0000256" key="1">
    <source>
        <dbReference type="ARBA" id="ARBA00003989"/>
    </source>
</evidence>
<dbReference type="Proteomes" id="UP001170481">
    <property type="component" value="Unassembled WGS sequence"/>
</dbReference>
<protein>
    <recommendedName>
        <fullName evidence="2">Curli production assembly/transport component CsgF</fullName>
    </recommendedName>
</protein>
<evidence type="ECO:0000313" key="6">
    <source>
        <dbReference type="EMBL" id="MDO6671833.1"/>
    </source>
</evidence>
<feature type="signal peptide" evidence="4">
    <location>
        <begin position="1"/>
        <end position="19"/>
    </location>
</feature>
<evidence type="ECO:0000313" key="5">
    <source>
        <dbReference type="EMBL" id="MDI5883785.1"/>
    </source>
</evidence>
<keyword evidence="3 4" id="KW-0732">Signal</keyword>
<evidence type="ECO:0000256" key="2">
    <source>
        <dbReference type="ARBA" id="ARBA00014031"/>
    </source>
</evidence>
<comment type="function">
    <text evidence="1">May be involved in the biogenesis of curli organelles.</text>
</comment>
<gene>
    <name evidence="6" type="ORF">Q4535_06825</name>
    <name evidence="5" type="ORF">QLT01_05375</name>
</gene>
<reference evidence="8" key="3">
    <citation type="submission" date="2023-07" db="EMBL/GenBank/DDBJ databases">
        <title>Genome-based characterization of strain KMM 296 and proposal for reclassification of Cobetia litoralis and Cobetia pacifica, and emended description of the species Cobetia amphilecti and Cobetia marina.</title>
        <authorList>
            <person name="Balabanova L."/>
            <person name="Nedashkovskaya O."/>
        </authorList>
    </citation>
    <scope>NUCLEOTIDE SEQUENCE [LARGE SCALE GENOMIC DNA]</scope>
    <source>
        <strain evidence="8">NRIC 0815</strain>
    </source>
</reference>
<name>A0AAP4TXZ1_9GAMM</name>
<dbReference type="EMBL" id="JASCSA010000003">
    <property type="protein sequence ID" value="MDI5883785.1"/>
    <property type="molecule type" value="Genomic_DNA"/>
</dbReference>